<dbReference type="AlphaFoldDB" id="A0A0E9WSM1"/>
<reference evidence="1" key="2">
    <citation type="journal article" date="2015" name="Fish Shellfish Immunol.">
        <title>Early steps in the European eel (Anguilla anguilla)-Vibrio vulnificus interaction in the gills: Role of the RtxA13 toxin.</title>
        <authorList>
            <person name="Callol A."/>
            <person name="Pajuelo D."/>
            <person name="Ebbesson L."/>
            <person name="Teles M."/>
            <person name="MacKenzie S."/>
            <person name="Amaro C."/>
        </authorList>
    </citation>
    <scope>NUCLEOTIDE SEQUENCE</scope>
</reference>
<sequence>MKNQYAMSTAEHIHVLISSGLYTSNSHKEDFTGPALEPFLIQTECSCGFC</sequence>
<name>A0A0E9WSM1_ANGAN</name>
<accession>A0A0E9WSM1</accession>
<evidence type="ECO:0000313" key="1">
    <source>
        <dbReference type="EMBL" id="JAH93261.1"/>
    </source>
</evidence>
<dbReference type="EMBL" id="GBXM01015316">
    <property type="protein sequence ID" value="JAH93261.1"/>
    <property type="molecule type" value="Transcribed_RNA"/>
</dbReference>
<protein>
    <submittedName>
        <fullName evidence="1">Uncharacterized protein</fullName>
    </submittedName>
</protein>
<organism evidence="1">
    <name type="scientific">Anguilla anguilla</name>
    <name type="common">European freshwater eel</name>
    <name type="synonym">Muraena anguilla</name>
    <dbReference type="NCBI Taxonomy" id="7936"/>
    <lineage>
        <taxon>Eukaryota</taxon>
        <taxon>Metazoa</taxon>
        <taxon>Chordata</taxon>
        <taxon>Craniata</taxon>
        <taxon>Vertebrata</taxon>
        <taxon>Euteleostomi</taxon>
        <taxon>Actinopterygii</taxon>
        <taxon>Neopterygii</taxon>
        <taxon>Teleostei</taxon>
        <taxon>Anguilliformes</taxon>
        <taxon>Anguillidae</taxon>
        <taxon>Anguilla</taxon>
    </lineage>
</organism>
<proteinExistence type="predicted"/>
<reference evidence="1" key="1">
    <citation type="submission" date="2014-11" db="EMBL/GenBank/DDBJ databases">
        <authorList>
            <person name="Amaro Gonzalez C."/>
        </authorList>
    </citation>
    <scope>NUCLEOTIDE SEQUENCE</scope>
</reference>